<name>A0A1X0JVH6_9MYCO</name>
<comment type="caution">
    <text evidence="1">The sequence shown here is derived from an EMBL/GenBank/DDBJ whole genome shotgun (WGS) entry which is preliminary data.</text>
</comment>
<organism evidence="1 2">
    <name type="scientific">Mycolicibacterium tusciae</name>
    <dbReference type="NCBI Taxonomy" id="75922"/>
    <lineage>
        <taxon>Bacteria</taxon>
        <taxon>Bacillati</taxon>
        <taxon>Actinomycetota</taxon>
        <taxon>Actinomycetes</taxon>
        <taxon>Mycobacteriales</taxon>
        <taxon>Mycobacteriaceae</taxon>
        <taxon>Mycolicibacterium</taxon>
    </lineage>
</organism>
<sequence>MPGLLPRAETFTEADVVQVEADMVLRLVRNPEGLYSEGDGITSTAATGSWLRASWRFCRRSGKPWFTKAFGMFQLVPTFGSVV</sequence>
<dbReference type="AlphaFoldDB" id="A0A1X0JVH6"/>
<gene>
    <name evidence="1" type="ORF">BST47_07690</name>
</gene>
<proteinExistence type="predicted"/>
<dbReference type="Proteomes" id="UP000192411">
    <property type="component" value="Unassembled WGS sequence"/>
</dbReference>
<dbReference type="EMBL" id="MVIM01000003">
    <property type="protein sequence ID" value="ORB66939.1"/>
    <property type="molecule type" value="Genomic_DNA"/>
</dbReference>
<protein>
    <submittedName>
        <fullName evidence="1">Uncharacterized protein</fullName>
    </submittedName>
</protein>
<accession>A0A1X0JVH6</accession>
<evidence type="ECO:0000313" key="2">
    <source>
        <dbReference type="Proteomes" id="UP000192411"/>
    </source>
</evidence>
<reference evidence="1 2" key="1">
    <citation type="submission" date="2017-02" db="EMBL/GenBank/DDBJ databases">
        <title>The new phylogeny of genus Mycobacterium.</title>
        <authorList>
            <person name="Tortoli E."/>
            <person name="Trovato A."/>
            <person name="Cirillo D.M."/>
        </authorList>
    </citation>
    <scope>NUCLEOTIDE SEQUENCE [LARGE SCALE GENOMIC DNA]</scope>
    <source>
        <strain evidence="1 2">DSM 44338</strain>
    </source>
</reference>
<keyword evidence="2" id="KW-1185">Reference proteome</keyword>
<evidence type="ECO:0000313" key="1">
    <source>
        <dbReference type="EMBL" id="ORB66939.1"/>
    </source>
</evidence>